<accession>A0A7X5TQZ4</accession>
<dbReference type="InterPro" id="IPR028098">
    <property type="entry name" value="Glyco_trans_4-like_N"/>
</dbReference>
<dbReference type="Pfam" id="PF13692">
    <property type="entry name" value="Glyco_trans_1_4"/>
    <property type="match status" value="1"/>
</dbReference>
<dbReference type="PANTHER" id="PTHR12526">
    <property type="entry name" value="GLYCOSYLTRANSFERASE"/>
    <property type="match status" value="1"/>
</dbReference>
<evidence type="ECO:0000313" key="5">
    <source>
        <dbReference type="Proteomes" id="UP000518878"/>
    </source>
</evidence>
<feature type="domain" description="Glycosyltransferase subfamily 4-like N-terminal" evidence="3">
    <location>
        <begin position="14"/>
        <end position="170"/>
    </location>
</feature>
<sequence>MKLLFTNFHDGDGGGHTTYILGLARGLAARHEVHVAAPPGSRLNREARAIPGVTVLDQPFPNGLRRLRARSRARRQLAGYLRRERFDLVHVNGSADHRLLMSAARGLRPRPPVVLTKHNSKPMTGIGHAWRSRFGTDQVIAVCDFVRRQVMASPYARCRVATVFNGVDIGRFAPLAADPARRAGWLEPAAAGERLLIGSNAGTARYKGWMDLVEALALLARDQRARFRVVLAGGLPKADDLARVEALGLSAQVHFTGRLDDVRPMVAALDAGFVLSWDVETISFACREMMAMGKPVLVSDYAGLPENIRQGEDGWVVPARDREAIADALRRLLDERDALPAMGRAARRHAEAEFGMERFVDATEAVYTALVRDFSSKA</sequence>
<proteinExistence type="predicted"/>
<evidence type="ECO:0000313" key="4">
    <source>
        <dbReference type="EMBL" id="NID16323.1"/>
    </source>
</evidence>
<dbReference type="Gene3D" id="3.40.50.2000">
    <property type="entry name" value="Glycogen Phosphorylase B"/>
    <property type="match status" value="2"/>
</dbReference>
<dbReference type="AlphaFoldDB" id="A0A7X5TQZ4"/>
<dbReference type="RefSeq" id="WP_166699968.1">
    <property type="nucleotide sequence ID" value="NZ_JAAQTL010000001.1"/>
</dbReference>
<dbReference type="SUPFAM" id="SSF53756">
    <property type="entry name" value="UDP-Glycosyltransferase/glycogen phosphorylase"/>
    <property type="match status" value="1"/>
</dbReference>
<dbReference type="Proteomes" id="UP000518878">
    <property type="component" value="Unassembled WGS sequence"/>
</dbReference>
<comment type="caution">
    <text evidence="4">The sequence shown here is derived from an EMBL/GenBank/DDBJ whole genome shotgun (WGS) entry which is preliminary data.</text>
</comment>
<dbReference type="GO" id="GO:0016757">
    <property type="term" value="F:glycosyltransferase activity"/>
    <property type="evidence" value="ECO:0007669"/>
    <property type="project" value="UniProtKB-KW"/>
</dbReference>
<evidence type="ECO:0000256" key="2">
    <source>
        <dbReference type="ARBA" id="ARBA00022679"/>
    </source>
</evidence>
<dbReference type="EMBL" id="JAAQTL010000001">
    <property type="protein sequence ID" value="NID16323.1"/>
    <property type="molecule type" value="Genomic_DNA"/>
</dbReference>
<keyword evidence="5" id="KW-1185">Reference proteome</keyword>
<gene>
    <name evidence="4" type="ORF">HBF32_12710</name>
</gene>
<reference evidence="4 5" key="1">
    <citation type="journal article" date="2006" name="Int. J. Syst. Evol. Microbiol.">
        <title>Dyella yeojuensis sp. nov., isolated from greenhouse soil in Korea.</title>
        <authorList>
            <person name="Kim B.Y."/>
            <person name="Weon H.Y."/>
            <person name="Lee K.H."/>
            <person name="Seok S.J."/>
            <person name="Kwon S.W."/>
            <person name="Go S.J."/>
            <person name="Stackebrandt E."/>
        </authorList>
    </citation>
    <scope>NUCLEOTIDE SEQUENCE [LARGE SCALE GENOMIC DNA]</scope>
    <source>
        <strain evidence="4 5">DSM 17673</strain>
    </source>
</reference>
<protein>
    <submittedName>
        <fullName evidence="4">Glycosyltransferase family 4 protein</fullName>
    </submittedName>
</protein>
<keyword evidence="2 4" id="KW-0808">Transferase</keyword>
<evidence type="ECO:0000259" key="3">
    <source>
        <dbReference type="Pfam" id="PF13439"/>
    </source>
</evidence>
<dbReference type="Pfam" id="PF13439">
    <property type="entry name" value="Glyco_transf_4"/>
    <property type="match status" value="1"/>
</dbReference>
<organism evidence="4 5">
    <name type="scientific">Luteibacter yeojuensis</name>
    <dbReference type="NCBI Taxonomy" id="345309"/>
    <lineage>
        <taxon>Bacteria</taxon>
        <taxon>Pseudomonadati</taxon>
        <taxon>Pseudomonadota</taxon>
        <taxon>Gammaproteobacteria</taxon>
        <taxon>Lysobacterales</taxon>
        <taxon>Rhodanobacteraceae</taxon>
        <taxon>Luteibacter</taxon>
    </lineage>
</organism>
<evidence type="ECO:0000256" key="1">
    <source>
        <dbReference type="ARBA" id="ARBA00022676"/>
    </source>
</evidence>
<dbReference type="PANTHER" id="PTHR12526:SF510">
    <property type="entry name" value="D-INOSITOL 3-PHOSPHATE GLYCOSYLTRANSFERASE"/>
    <property type="match status" value="1"/>
</dbReference>
<keyword evidence="1" id="KW-0328">Glycosyltransferase</keyword>
<name>A0A7X5TQZ4_9GAMM</name>